<dbReference type="PANTHER" id="PTHR47165:SF4">
    <property type="entry name" value="OS03G0429900 PROTEIN"/>
    <property type="match status" value="1"/>
</dbReference>
<feature type="region of interest" description="Disordered" evidence="1">
    <location>
        <begin position="750"/>
        <end position="807"/>
    </location>
</feature>
<keyword evidence="3" id="KW-1185">Reference proteome</keyword>
<evidence type="ECO:0000313" key="3">
    <source>
        <dbReference type="Proteomes" id="UP000245207"/>
    </source>
</evidence>
<evidence type="ECO:0000313" key="2">
    <source>
        <dbReference type="EMBL" id="PWA47152.1"/>
    </source>
</evidence>
<feature type="region of interest" description="Disordered" evidence="1">
    <location>
        <begin position="51"/>
        <end position="71"/>
    </location>
</feature>
<organism evidence="2 3">
    <name type="scientific">Artemisia annua</name>
    <name type="common">Sweet wormwood</name>
    <dbReference type="NCBI Taxonomy" id="35608"/>
    <lineage>
        <taxon>Eukaryota</taxon>
        <taxon>Viridiplantae</taxon>
        <taxon>Streptophyta</taxon>
        <taxon>Embryophyta</taxon>
        <taxon>Tracheophyta</taxon>
        <taxon>Spermatophyta</taxon>
        <taxon>Magnoliopsida</taxon>
        <taxon>eudicotyledons</taxon>
        <taxon>Gunneridae</taxon>
        <taxon>Pentapetalae</taxon>
        <taxon>asterids</taxon>
        <taxon>campanulids</taxon>
        <taxon>Asterales</taxon>
        <taxon>Asteraceae</taxon>
        <taxon>Asteroideae</taxon>
        <taxon>Anthemideae</taxon>
        <taxon>Artemisiinae</taxon>
        <taxon>Artemisia</taxon>
    </lineage>
</organism>
<reference evidence="2 3" key="1">
    <citation type="journal article" date="2018" name="Mol. Plant">
        <title>The genome of Artemisia annua provides insight into the evolution of Asteraceae family and artemisinin biosynthesis.</title>
        <authorList>
            <person name="Shen Q."/>
            <person name="Zhang L."/>
            <person name="Liao Z."/>
            <person name="Wang S."/>
            <person name="Yan T."/>
            <person name="Shi P."/>
            <person name="Liu M."/>
            <person name="Fu X."/>
            <person name="Pan Q."/>
            <person name="Wang Y."/>
            <person name="Lv Z."/>
            <person name="Lu X."/>
            <person name="Zhang F."/>
            <person name="Jiang W."/>
            <person name="Ma Y."/>
            <person name="Chen M."/>
            <person name="Hao X."/>
            <person name="Li L."/>
            <person name="Tang Y."/>
            <person name="Lv G."/>
            <person name="Zhou Y."/>
            <person name="Sun X."/>
            <person name="Brodelius P.E."/>
            <person name="Rose J.K.C."/>
            <person name="Tang K."/>
        </authorList>
    </citation>
    <scope>NUCLEOTIDE SEQUENCE [LARGE SCALE GENOMIC DNA]</scope>
    <source>
        <strain evidence="3">cv. Huhao1</strain>
        <tissue evidence="2">Leaf</tissue>
    </source>
</reference>
<accession>A0A2U1LDS9</accession>
<name>A0A2U1LDS9_ARTAN</name>
<protein>
    <submittedName>
        <fullName evidence="2">Uncharacterized protein</fullName>
    </submittedName>
</protein>
<dbReference type="Proteomes" id="UP000245207">
    <property type="component" value="Unassembled WGS sequence"/>
</dbReference>
<feature type="region of interest" description="Disordered" evidence="1">
    <location>
        <begin position="1"/>
        <end position="31"/>
    </location>
</feature>
<dbReference type="AlphaFoldDB" id="A0A2U1LDS9"/>
<feature type="region of interest" description="Disordered" evidence="1">
    <location>
        <begin position="652"/>
        <end position="675"/>
    </location>
</feature>
<comment type="caution">
    <text evidence="2">The sequence shown here is derived from an EMBL/GenBank/DDBJ whole genome shotgun (WGS) entry which is preliminary data.</text>
</comment>
<proteinExistence type="predicted"/>
<feature type="compositionally biased region" description="Polar residues" evidence="1">
    <location>
        <begin position="762"/>
        <end position="776"/>
    </location>
</feature>
<feature type="compositionally biased region" description="Polar residues" evidence="1">
    <location>
        <begin position="662"/>
        <end position="675"/>
    </location>
</feature>
<evidence type="ECO:0000256" key="1">
    <source>
        <dbReference type="SAM" id="MobiDB-lite"/>
    </source>
</evidence>
<dbReference type="InterPro" id="IPR012340">
    <property type="entry name" value="NA-bd_OB-fold"/>
</dbReference>
<feature type="compositionally biased region" description="Basic and acidic residues" evidence="1">
    <location>
        <begin position="777"/>
        <end position="787"/>
    </location>
</feature>
<gene>
    <name evidence="2" type="ORF">CTI12_AA385830</name>
</gene>
<dbReference type="EMBL" id="PKPP01009941">
    <property type="protein sequence ID" value="PWA47152.1"/>
    <property type="molecule type" value="Genomic_DNA"/>
</dbReference>
<dbReference type="STRING" id="35608.A0A2U1LDS9"/>
<dbReference type="OrthoDB" id="1751331at2759"/>
<sequence length="807" mass="91441">MSNNHKRQLSTPSTSENHTNKNQKGLVTDLSTPNTDANICLSLNGGPSILNTPQSHMQLSQQEQNSALVSSSNTNTYGQAFISNTHKRQLSTTSVCENHIDKKRKGLVEYSQIYKPDDRTHVGDQFNVLVTPDILSQTSNNAKGFQSSNEIAHIHQPSVTKNKVKQVNRRKKTSMIPHGLCHNRDSQIQGSLTDGQMHEPENEGISNMYLDLGDSDYACKSNLNPAIVQSLMQILDEHNELVQVFRTARDKCRDSDMPEFKIQLYNVVGSRQHQLPSSGTLGAIAFQPDEKCQTDYDIVIEMTEAYIRDLRPTTRHKIIEAKVYRSWIARDVGEVTEKGYRAILLDKQGDAIQGNMEATERTRFTTTIIPGRAYRILGFTCIPTDNWQQTLENRTTLLFTRLTKFEPIPETGFPLHYFNFVAYNQLRYKVVDPLDKTKKEYPILTDYIGCYMGSGEKEKWGDPISKQIINRKVEIQSVNRDSVELTLWDELAETFKKEEIDQLEKPVIIADKEKEKTRNRIPLAQLLHESPKAYTGLTHNESGITHHVQPVHLKSILMKTSLDAECMVQLCLQLTNGTDTAMITFFSPKANDVVGIDCESLVKSLENPDPREFPEKILSIVGKKHIFQFHYNTSSKQETIDFIFNDILDKPDTPHQIADKPSGSQTTVQPNENIQINEPEQRQILPSIETTVPAETAMIKDVIPTTAGQSKYATQMATMATTSTVTQPPHDNLELTESMTQEPEVEPIQFDQPPMENRQLEETSTPPTLQTGMQTRSKTETTSDNTRKTTRRQLFTDEPFDNKKKKA</sequence>
<dbReference type="PANTHER" id="PTHR47165">
    <property type="entry name" value="OS03G0429900 PROTEIN"/>
    <property type="match status" value="1"/>
</dbReference>
<feature type="compositionally biased region" description="Polar residues" evidence="1">
    <location>
        <begin position="9"/>
        <end position="31"/>
    </location>
</feature>
<dbReference type="Gene3D" id="2.40.50.140">
    <property type="entry name" value="Nucleic acid-binding proteins"/>
    <property type="match status" value="3"/>
</dbReference>